<evidence type="ECO:0000313" key="2">
    <source>
        <dbReference type="Proteomes" id="UP000193144"/>
    </source>
</evidence>
<proteinExistence type="predicted"/>
<protein>
    <submittedName>
        <fullName evidence="1">Uncharacterized protein</fullName>
    </submittedName>
</protein>
<dbReference type="STRING" id="1231657.A0A1Y2A7L7"/>
<feature type="non-terminal residue" evidence="1">
    <location>
        <position position="195"/>
    </location>
</feature>
<sequence>LSDPPTAPTNPDLTSSISALRLHPALESALHLLNLDLPSAHFLVRHMSAPPAVEGMLLHSVLHRIEGHYENARAWLGDVGDAGEGWVCKKRGSEWLPEEVVREMGGGGGGEPEAGLLEFVYGAGGEREAGELIDVFERMRKEGKGDVRYIEERTRKELGRILEWCRNKFGGGEWIDARQAWVRPGEEVRKIGNEM</sequence>
<gene>
    <name evidence="1" type="ORF">BCR34DRAFT_454667</name>
</gene>
<reference evidence="1 2" key="1">
    <citation type="submission" date="2016-07" db="EMBL/GenBank/DDBJ databases">
        <title>Pervasive Adenine N6-methylation of Active Genes in Fungi.</title>
        <authorList>
            <consortium name="DOE Joint Genome Institute"/>
            <person name="Mondo S.J."/>
            <person name="Dannebaum R.O."/>
            <person name="Kuo R.C."/>
            <person name="Labutti K."/>
            <person name="Haridas S."/>
            <person name="Kuo A."/>
            <person name="Salamov A."/>
            <person name="Ahrendt S.R."/>
            <person name="Lipzen A."/>
            <person name="Sullivan W."/>
            <person name="Andreopoulos W.B."/>
            <person name="Clum A."/>
            <person name="Lindquist E."/>
            <person name="Daum C."/>
            <person name="Ramamoorthy G.K."/>
            <person name="Gryganskyi A."/>
            <person name="Culley D."/>
            <person name="Magnuson J.K."/>
            <person name="James T.Y."/>
            <person name="O'Malley M.A."/>
            <person name="Stajich J.E."/>
            <person name="Spatafora J.W."/>
            <person name="Visel A."/>
            <person name="Grigoriev I.V."/>
        </authorList>
    </citation>
    <scope>NUCLEOTIDE SEQUENCE [LARGE SCALE GENOMIC DNA]</scope>
    <source>
        <strain evidence="1 2">CBS 115471</strain>
    </source>
</reference>
<dbReference type="EMBL" id="MCFA01000009">
    <property type="protein sequence ID" value="ORY18025.1"/>
    <property type="molecule type" value="Genomic_DNA"/>
</dbReference>
<accession>A0A1Y2A7L7</accession>
<keyword evidence="2" id="KW-1185">Reference proteome</keyword>
<dbReference type="OrthoDB" id="2306919at2759"/>
<organism evidence="1 2">
    <name type="scientific">Clohesyomyces aquaticus</name>
    <dbReference type="NCBI Taxonomy" id="1231657"/>
    <lineage>
        <taxon>Eukaryota</taxon>
        <taxon>Fungi</taxon>
        <taxon>Dikarya</taxon>
        <taxon>Ascomycota</taxon>
        <taxon>Pezizomycotina</taxon>
        <taxon>Dothideomycetes</taxon>
        <taxon>Pleosporomycetidae</taxon>
        <taxon>Pleosporales</taxon>
        <taxon>Lindgomycetaceae</taxon>
        <taxon>Clohesyomyces</taxon>
    </lineage>
</organism>
<comment type="caution">
    <text evidence="1">The sequence shown here is derived from an EMBL/GenBank/DDBJ whole genome shotgun (WGS) entry which is preliminary data.</text>
</comment>
<feature type="non-terminal residue" evidence="1">
    <location>
        <position position="1"/>
    </location>
</feature>
<dbReference type="Proteomes" id="UP000193144">
    <property type="component" value="Unassembled WGS sequence"/>
</dbReference>
<dbReference type="AlphaFoldDB" id="A0A1Y2A7L7"/>
<evidence type="ECO:0000313" key="1">
    <source>
        <dbReference type="EMBL" id="ORY18025.1"/>
    </source>
</evidence>
<name>A0A1Y2A7L7_9PLEO</name>